<reference evidence="1" key="1">
    <citation type="submission" date="2010-07" db="EMBL/GenBank/DDBJ databases">
        <authorList>
            <person name="Muzny D."/>
            <person name="Qin X."/>
            <person name="Deng J."/>
            <person name="Jiang H."/>
            <person name="Liu Y."/>
            <person name="Qu J."/>
            <person name="Song X.-Z."/>
            <person name="Zhang L."/>
            <person name="Thornton R."/>
            <person name="Coyle M."/>
            <person name="Francisco L."/>
            <person name="Jackson L."/>
            <person name="Javaid M."/>
            <person name="Korchina V."/>
            <person name="Kovar C."/>
            <person name="Mata R."/>
            <person name="Mathew T."/>
            <person name="Ngo R."/>
            <person name="Nguyen L."/>
            <person name="Nguyen N."/>
            <person name="Okwuonu G."/>
            <person name="Ongeri F."/>
            <person name="Pham C."/>
            <person name="Simmons D."/>
            <person name="Wilczek-Boney K."/>
            <person name="Hale W."/>
            <person name="Jakkamsetti A."/>
            <person name="Pham P."/>
            <person name="Ruth R."/>
            <person name="San Lucas F."/>
            <person name="Warren J."/>
            <person name="Zhang J."/>
            <person name="Zhao Z."/>
            <person name="Zhou C."/>
            <person name="Zhu D."/>
            <person name="Lee S."/>
            <person name="Bess C."/>
            <person name="Blankenburg K."/>
            <person name="Forbes L."/>
            <person name="Fu Q."/>
            <person name="Gubbala S."/>
            <person name="Hirani K."/>
            <person name="Jayaseelan J.C."/>
            <person name="Lara F."/>
            <person name="Munidasa M."/>
            <person name="Palculict T."/>
            <person name="Patil S."/>
            <person name="Pu L.-L."/>
            <person name="Saada N."/>
            <person name="Tang L."/>
            <person name="Weissenberger G."/>
            <person name="Zhu Y."/>
            <person name="Hemphill L."/>
            <person name="Shang Y."/>
            <person name="Youmans B."/>
            <person name="Ayvaz T."/>
            <person name="Ross M."/>
            <person name="Santibanez J."/>
            <person name="Aqrawi P."/>
            <person name="Gross S."/>
            <person name="Joshi V."/>
            <person name="Fowler G."/>
            <person name="Nazareth L."/>
            <person name="Reid J."/>
            <person name="Worley K."/>
            <person name="Petrosino J."/>
            <person name="Highlander S."/>
            <person name="Gibbs R."/>
        </authorList>
    </citation>
    <scope>NUCLEOTIDE SEQUENCE [LARGE SCALE GENOMIC DNA]</scope>
    <source>
        <strain evidence="1">DSM 16973</strain>
    </source>
</reference>
<keyword evidence="2" id="KW-1185">Reference proteome</keyword>
<dbReference type="STRING" id="862515.HMPREF0658_2105"/>
<sequence>MCRSRGILAFYLFSPATVRHTFILLCRFPYPFLPDSAGKGAFNSSLFIPFL</sequence>
<organism evidence="1 2">
    <name type="scientific">Hoylesella marshii DSM 16973 = JCM 13450</name>
    <dbReference type="NCBI Taxonomy" id="862515"/>
    <lineage>
        <taxon>Bacteria</taxon>
        <taxon>Pseudomonadati</taxon>
        <taxon>Bacteroidota</taxon>
        <taxon>Bacteroidia</taxon>
        <taxon>Bacteroidales</taxon>
        <taxon>Prevotellaceae</taxon>
        <taxon>Hoylesella</taxon>
    </lineage>
</organism>
<dbReference type="EMBL" id="AEEI01000061">
    <property type="protein sequence ID" value="EFM00834.1"/>
    <property type="molecule type" value="Genomic_DNA"/>
</dbReference>
<accession>E0NVA0</accession>
<proteinExistence type="predicted"/>
<name>E0NVA0_9BACT</name>
<dbReference type="Proteomes" id="UP000004394">
    <property type="component" value="Unassembled WGS sequence"/>
</dbReference>
<evidence type="ECO:0000313" key="1">
    <source>
        <dbReference type="EMBL" id="EFM00834.1"/>
    </source>
</evidence>
<dbReference type="AlphaFoldDB" id="E0NVA0"/>
<comment type="caution">
    <text evidence="1">The sequence shown here is derived from an EMBL/GenBank/DDBJ whole genome shotgun (WGS) entry which is preliminary data.</text>
</comment>
<protein>
    <submittedName>
        <fullName evidence="1">Uncharacterized protein</fullName>
    </submittedName>
</protein>
<dbReference type="HOGENOM" id="CLU_3102232_0_0_10"/>
<dbReference type="BioCyc" id="PMAR862515-HMP:GMOO-2135-MONOMER"/>
<evidence type="ECO:0000313" key="2">
    <source>
        <dbReference type="Proteomes" id="UP000004394"/>
    </source>
</evidence>
<gene>
    <name evidence="1" type="ORF">HMPREF0658_2105</name>
</gene>